<dbReference type="InterPro" id="IPR008974">
    <property type="entry name" value="TRAF-like"/>
</dbReference>
<feature type="domain" description="BTB" evidence="1">
    <location>
        <begin position="139"/>
        <end position="227"/>
    </location>
</feature>
<evidence type="ECO:0008006" key="5">
    <source>
        <dbReference type="Google" id="ProtNLM"/>
    </source>
</evidence>
<dbReference type="OrthoDB" id="6770063at2759"/>
<dbReference type="Gene3D" id="3.30.710.10">
    <property type="entry name" value="Potassium Channel Kv1.1, Chain A"/>
    <property type="match status" value="1"/>
</dbReference>
<protein>
    <recommendedName>
        <fullName evidence="5">BTB domain-containing protein</fullName>
    </recommendedName>
</protein>
<accession>A0A812NGC9</accession>
<comment type="caution">
    <text evidence="3">The sequence shown here is derived from an EMBL/GenBank/DDBJ whole genome shotgun (WGS) entry which is preliminary data.</text>
</comment>
<dbReference type="AlphaFoldDB" id="A0A812NGC9"/>
<dbReference type="Pfam" id="PF00651">
    <property type="entry name" value="BTB"/>
    <property type="match status" value="1"/>
</dbReference>
<keyword evidence="4" id="KW-1185">Reference proteome</keyword>
<dbReference type="CDD" id="cd00121">
    <property type="entry name" value="MATH"/>
    <property type="match status" value="1"/>
</dbReference>
<dbReference type="InterPro" id="IPR002083">
    <property type="entry name" value="MATH/TRAF_dom"/>
</dbReference>
<sequence length="303" mass="34548">MPAGPDKSFMVRLKVFPWGTNNSGDHCPYLGAFLEMLPPQHADVDWSCEEITFSIKLQHHDGNQLHTVHKEDTHTFSGLAIDRGWRRFLPWSSISEQNEIRVEGEACLPVPKVPVHSIHSLDLTQEPAFVKFLLPDSPPIYCDKRLLTARSEYFAEMFSSQSTWKEARINEVDMRSDPEAKVRSISAIYFFLVSDTFHAQDDMQHALSVRRLADRFCLTSLVDKVDCELRNMLCTENALDMLSQVAGTGGVLEQACHALIKANNFELLEKKLEQLDIIAQSNPILVRQLFRLFVAARKETPRH</sequence>
<name>A0A812NGC9_9DINO</name>
<reference evidence="3" key="1">
    <citation type="submission" date="2021-02" db="EMBL/GenBank/DDBJ databases">
        <authorList>
            <person name="Dougan E. K."/>
            <person name="Rhodes N."/>
            <person name="Thang M."/>
            <person name="Chan C."/>
        </authorList>
    </citation>
    <scope>NUCLEOTIDE SEQUENCE</scope>
</reference>
<dbReference type="InterPro" id="IPR000210">
    <property type="entry name" value="BTB/POZ_dom"/>
</dbReference>
<evidence type="ECO:0000259" key="1">
    <source>
        <dbReference type="Pfam" id="PF00651"/>
    </source>
</evidence>
<dbReference type="EMBL" id="CAJNDS010002072">
    <property type="protein sequence ID" value="CAE7305596.1"/>
    <property type="molecule type" value="Genomic_DNA"/>
</dbReference>
<organism evidence="3 4">
    <name type="scientific">Symbiodinium natans</name>
    <dbReference type="NCBI Taxonomy" id="878477"/>
    <lineage>
        <taxon>Eukaryota</taxon>
        <taxon>Sar</taxon>
        <taxon>Alveolata</taxon>
        <taxon>Dinophyceae</taxon>
        <taxon>Suessiales</taxon>
        <taxon>Symbiodiniaceae</taxon>
        <taxon>Symbiodinium</taxon>
    </lineage>
</organism>
<evidence type="ECO:0000259" key="2">
    <source>
        <dbReference type="Pfam" id="PF00917"/>
    </source>
</evidence>
<evidence type="ECO:0000313" key="3">
    <source>
        <dbReference type="EMBL" id="CAE7305596.1"/>
    </source>
</evidence>
<proteinExistence type="predicted"/>
<dbReference type="Pfam" id="PF00917">
    <property type="entry name" value="MATH"/>
    <property type="match status" value="1"/>
</dbReference>
<gene>
    <name evidence="3" type="ORF">SNAT2548_LOCUS16063</name>
</gene>
<evidence type="ECO:0000313" key="4">
    <source>
        <dbReference type="Proteomes" id="UP000604046"/>
    </source>
</evidence>
<dbReference type="SUPFAM" id="SSF49599">
    <property type="entry name" value="TRAF domain-like"/>
    <property type="match status" value="1"/>
</dbReference>
<dbReference type="InterPro" id="IPR011333">
    <property type="entry name" value="SKP1/BTB/POZ_sf"/>
</dbReference>
<feature type="domain" description="MATH" evidence="2">
    <location>
        <begin position="25"/>
        <end position="98"/>
    </location>
</feature>
<dbReference type="Proteomes" id="UP000604046">
    <property type="component" value="Unassembled WGS sequence"/>
</dbReference>
<dbReference type="SUPFAM" id="SSF54695">
    <property type="entry name" value="POZ domain"/>
    <property type="match status" value="1"/>
</dbReference>
<dbReference type="Gene3D" id="2.60.210.10">
    <property type="entry name" value="Apoptosis, Tumor Necrosis Factor Receptor Associated Protein 2, Chain A"/>
    <property type="match status" value="1"/>
</dbReference>